<evidence type="ECO:0000256" key="3">
    <source>
        <dbReference type="ARBA" id="ARBA00023054"/>
    </source>
</evidence>
<feature type="region of interest" description="Disordered" evidence="5">
    <location>
        <begin position="499"/>
        <end position="530"/>
    </location>
</feature>
<feature type="region of interest" description="Disordered" evidence="5">
    <location>
        <begin position="380"/>
        <end position="427"/>
    </location>
</feature>
<dbReference type="GO" id="GO:0000149">
    <property type="term" value="F:SNARE binding"/>
    <property type="evidence" value="ECO:0007669"/>
    <property type="project" value="TreeGrafter"/>
</dbReference>
<feature type="compositionally biased region" description="Low complexity" evidence="5">
    <location>
        <begin position="273"/>
        <end position="287"/>
    </location>
</feature>
<dbReference type="Pfam" id="PF10186">
    <property type="entry name" value="ATG14"/>
    <property type="match status" value="1"/>
</dbReference>
<accession>A0AAN6EYM1</accession>
<gene>
    <name evidence="6" type="ORF">HRR80_002596</name>
</gene>
<feature type="compositionally biased region" description="Basic and acidic residues" evidence="5">
    <location>
        <begin position="380"/>
        <end position="392"/>
    </location>
</feature>
<dbReference type="EMBL" id="JAJGCB010000003">
    <property type="protein sequence ID" value="KAJ8994101.1"/>
    <property type="molecule type" value="Genomic_DNA"/>
</dbReference>
<dbReference type="Proteomes" id="UP001161757">
    <property type="component" value="Unassembled WGS sequence"/>
</dbReference>
<feature type="coiled-coil region" evidence="4">
    <location>
        <begin position="92"/>
        <end position="150"/>
    </location>
</feature>
<sequence>MVDKTPKMPCSVCQTQLSQEGGVHCAGCARAALYNVRTELAKVLLEKEALRRKVEAITGPEPDPSQPLDEETAALRSAWQAQNIRNQVQESKERTEETYRLISEKKKELEERKARAQELREKLGKRRTNLALAEESLAKDKKKHEEVKEAYGKQKAAHDTLHNQIVESKAALCRKAAGLLKLQHTKKKTKDGVVRDRYTIGGLLLPDLRDINNLRCTELTAAIGNAARLVILTAFYLGVRLPAELTSARPDYPLPTINTPLTSYSGQRVPFPGSGTSLSAPSSPTTSRLDLSSYPRPRPLYIGSDNHEESVSQFAKKEPVAFSFFLEGVSLLAWDIAWLARTQGFLAGTERWEDVCDLGRNLYEMILGPPQSAATFRTLTPRDIKNRQRRSESTSLSVPEGGPAISGRLGSQSHTSTHTHLGRATDNQTPAWRLNKYTTIVDPLKKHLLTEMNNAEWELLDEQEWDDGGEKMDEAVFIKTRAMDGKEYDDARSIMTTTTATKVAGTGGEEDGARGKGKSGWTKVKSREKV</sequence>
<dbReference type="GO" id="GO:0000323">
    <property type="term" value="C:lytic vacuole"/>
    <property type="evidence" value="ECO:0007669"/>
    <property type="project" value="TreeGrafter"/>
</dbReference>
<dbReference type="GO" id="GO:0035493">
    <property type="term" value="P:SNARE complex assembly"/>
    <property type="evidence" value="ECO:0007669"/>
    <property type="project" value="TreeGrafter"/>
</dbReference>
<evidence type="ECO:0000256" key="1">
    <source>
        <dbReference type="ARBA" id="ARBA00009574"/>
    </source>
</evidence>
<dbReference type="PANTHER" id="PTHR15157">
    <property type="entry name" value="UV RADIATION RESISTANCE-ASSOCIATED GENE PROTEIN"/>
    <property type="match status" value="1"/>
</dbReference>
<comment type="similarity">
    <text evidence="1">Belongs to the ATG14 family.</text>
</comment>
<dbReference type="InterPro" id="IPR018791">
    <property type="entry name" value="UV_resistance/autophagy_Atg14"/>
</dbReference>
<dbReference type="GO" id="GO:0005768">
    <property type="term" value="C:endosome"/>
    <property type="evidence" value="ECO:0007669"/>
    <property type="project" value="TreeGrafter"/>
</dbReference>
<feature type="compositionally biased region" description="Polar residues" evidence="5">
    <location>
        <begin position="409"/>
        <end position="427"/>
    </location>
</feature>
<dbReference type="PANTHER" id="PTHR15157:SF13">
    <property type="entry name" value="AUTOPHAGY-RELATED PROTEIN 14"/>
    <property type="match status" value="1"/>
</dbReference>
<comment type="caution">
    <text evidence="6">The sequence shown here is derived from an EMBL/GenBank/DDBJ whole genome shotgun (WGS) entry which is preliminary data.</text>
</comment>
<protein>
    <recommendedName>
        <fullName evidence="2">Autophagy-related protein 14</fullName>
    </recommendedName>
</protein>
<keyword evidence="3 4" id="KW-0175">Coiled coil</keyword>
<dbReference type="GO" id="GO:0032991">
    <property type="term" value="C:protein-containing complex"/>
    <property type="evidence" value="ECO:0007669"/>
    <property type="project" value="UniProtKB-ARBA"/>
</dbReference>
<proteinExistence type="inferred from homology"/>
<evidence type="ECO:0000256" key="4">
    <source>
        <dbReference type="SAM" id="Coils"/>
    </source>
</evidence>
<evidence type="ECO:0000313" key="7">
    <source>
        <dbReference type="Proteomes" id="UP001161757"/>
    </source>
</evidence>
<name>A0AAN6EYM1_EXODE</name>
<organism evidence="6 7">
    <name type="scientific">Exophiala dermatitidis</name>
    <name type="common">Black yeast-like fungus</name>
    <name type="synonym">Wangiella dermatitidis</name>
    <dbReference type="NCBI Taxonomy" id="5970"/>
    <lineage>
        <taxon>Eukaryota</taxon>
        <taxon>Fungi</taxon>
        <taxon>Dikarya</taxon>
        <taxon>Ascomycota</taxon>
        <taxon>Pezizomycotina</taxon>
        <taxon>Eurotiomycetes</taxon>
        <taxon>Chaetothyriomycetidae</taxon>
        <taxon>Chaetothyriales</taxon>
        <taxon>Herpotrichiellaceae</taxon>
        <taxon>Exophiala</taxon>
    </lineage>
</organism>
<dbReference type="AlphaFoldDB" id="A0AAN6EYM1"/>
<evidence type="ECO:0000256" key="5">
    <source>
        <dbReference type="SAM" id="MobiDB-lite"/>
    </source>
</evidence>
<evidence type="ECO:0000256" key="2">
    <source>
        <dbReference type="ARBA" id="ARBA00013807"/>
    </source>
</evidence>
<evidence type="ECO:0000313" key="6">
    <source>
        <dbReference type="EMBL" id="KAJ8994101.1"/>
    </source>
</evidence>
<feature type="region of interest" description="Disordered" evidence="5">
    <location>
        <begin position="273"/>
        <end position="292"/>
    </location>
</feature>
<reference evidence="6" key="1">
    <citation type="submission" date="2023-01" db="EMBL/GenBank/DDBJ databases">
        <title>Exophiala dermititidis isolated from Cystic Fibrosis Patient.</title>
        <authorList>
            <person name="Kurbessoian T."/>
            <person name="Crocker A."/>
            <person name="Murante D."/>
            <person name="Hogan D.A."/>
            <person name="Stajich J.E."/>
        </authorList>
    </citation>
    <scope>NUCLEOTIDE SEQUENCE</scope>
    <source>
        <strain evidence="6">Ex8</strain>
    </source>
</reference>